<dbReference type="InterPro" id="IPR037027">
    <property type="entry name" value="YqgF/RNaseH-like_dom_sf"/>
</dbReference>
<dbReference type="AlphaFoldDB" id="A0ABD3NP41"/>
<feature type="compositionally biased region" description="Basic residues" evidence="5">
    <location>
        <begin position="341"/>
        <end position="351"/>
    </location>
</feature>
<dbReference type="PANTHER" id="PTHR33317">
    <property type="entry name" value="POLYNUCLEOTIDYL TRANSFERASE, RIBONUCLEASE H-LIKE SUPERFAMILY PROTEIN"/>
    <property type="match status" value="1"/>
</dbReference>
<dbReference type="Pfam" id="PF03652">
    <property type="entry name" value="RuvX"/>
    <property type="match status" value="1"/>
</dbReference>
<keyword evidence="6" id="KW-0732">Signal</keyword>
<evidence type="ECO:0000256" key="5">
    <source>
        <dbReference type="SAM" id="MobiDB-lite"/>
    </source>
</evidence>
<dbReference type="Proteomes" id="UP001530400">
    <property type="component" value="Unassembled WGS sequence"/>
</dbReference>
<dbReference type="SUPFAM" id="SSF53098">
    <property type="entry name" value="Ribonuclease H-like"/>
    <property type="match status" value="1"/>
</dbReference>
<dbReference type="HAMAP" id="MF_00651">
    <property type="entry name" value="Nuclease_YqgF"/>
    <property type="match status" value="1"/>
</dbReference>
<evidence type="ECO:0000256" key="3">
    <source>
        <dbReference type="ARBA" id="ARBA00022722"/>
    </source>
</evidence>
<dbReference type="Gene3D" id="3.30.420.140">
    <property type="entry name" value="YqgF/RNase H-like domain"/>
    <property type="match status" value="1"/>
</dbReference>
<dbReference type="SMART" id="SM00732">
    <property type="entry name" value="YqgFc"/>
    <property type="match status" value="1"/>
</dbReference>
<comment type="caution">
    <text evidence="8">The sequence shown here is derived from an EMBL/GenBank/DDBJ whole genome shotgun (WGS) entry which is preliminary data.</text>
</comment>
<accession>A0ABD3NP41</accession>
<organism evidence="8 9">
    <name type="scientific">Cyclotella atomus</name>
    <dbReference type="NCBI Taxonomy" id="382360"/>
    <lineage>
        <taxon>Eukaryota</taxon>
        <taxon>Sar</taxon>
        <taxon>Stramenopiles</taxon>
        <taxon>Ochrophyta</taxon>
        <taxon>Bacillariophyta</taxon>
        <taxon>Coscinodiscophyceae</taxon>
        <taxon>Thalassiosirophycidae</taxon>
        <taxon>Stephanodiscales</taxon>
        <taxon>Stephanodiscaceae</taxon>
        <taxon>Cyclotella</taxon>
    </lineage>
</organism>
<feature type="chain" id="PRO_5044856355" description="YqgF/RNase H-like domain-containing protein" evidence="6">
    <location>
        <begin position="25"/>
        <end position="351"/>
    </location>
</feature>
<evidence type="ECO:0000256" key="4">
    <source>
        <dbReference type="ARBA" id="ARBA00022801"/>
    </source>
</evidence>
<evidence type="ECO:0000259" key="7">
    <source>
        <dbReference type="SMART" id="SM00732"/>
    </source>
</evidence>
<feature type="signal peptide" evidence="6">
    <location>
        <begin position="1"/>
        <end position="24"/>
    </location>
</feature>
<keyword evidence="9" id="KW-1185">Reference proteome</keyword>
<proteinExistence type="inferred from homology"/>
<dbReference type="InterPro" id="IPR006641">
    <property type="entry name" value="YqgF/RNaseH-like_dom"/>
</dbReference>
<keyword evidence="1" id="KW-0963">Cytoplasm</keyword>
<dbReference type="EMBL" id="JALLPJ020001066">
    <property type="protein sequence ID" value="KAL3777068.1"/>
    <property type="molecule type" value="Genomic_DNA"/>
</dbReference>
<dbReference type="GO" id="GO:0004518">
    <property type="term" value="F:nuclease activity"/>
    <property type="evidence" value="ECO:0007669"/>
    <property type="project" value="UniProtKB-KW"/>
</dbReference>
<dbReference type="InterPro" id="IPR012337">
    <property type="entry name" value="RNaseH-like_sf"/>
</dbReference>
<evidence type="ECO:0000313" key="9">
    <source>
        <dbReference type="Proteomes" id="UP001530400"/>
    </source>
</evidence>
<protein>
    <recommendedName>
        <fullName evidence="7">YqgF/RNase H-like domain-containing protein</fullName>
    </recommendedName>
</protein>
<name>A0ABD3NP41_9STRA</name>
<dbReference type="PANTHER" id="PTHR33317:SF4">
    <property type="entry name" value="POLYNUCLEOTIDYL TRANSFERASE, RIBONUCLEASE H-LIKE SUPERFAMILY PROTEIN"/>
    <property type="match status" value="1"/>
</dbReference>
<dbReference type="CDD" id="cd16964">
    <property type="entry name" value="YqgF"/>
    <property type="match status" value="1"/>
</dbReference>
<dbReference type="InterPro" id="IPR005227">
    <property type="entry name" value="YqgF"/>
</dbReference>
<keyword evidence="2" id="KW-0690">Ribosome biogenesis</keyword>
<keyword evidence="4" id="KW-0378">Hydrolase</keyword>
<gene>
    <name evidence="8" type="ORF">ACHAWO_011634</name>
</gene>
<sequence length="351" mass="39841">MTKLFGIGVLAVLFISLISHSSIASHLQINYARHRCDRRNAKSVMANYVHHHLAFVSPPTIQSPRCPRTKIKLLTAEETHQEIFTTPKLTAAEEHALTTKFSKLRSLGIDYGLIRTGLAVTTGGYRPRPLGILSGYTKQYTLRNVTKIKEITGTENATVNGIDNTRLIEAIVSMAQSEQVTNLVLGLPLHKNGSISEQSNITQQFGIELLEHLRKECGNTMNVTLWDERYTSKEAASRIVGEMMARNRDLSSIDLEGCLDDEAACIILEHYYQVLGKDAQVLTLDDATEEECRRLYEAKIVQREQERIQIFEDREKMWNARREMIKRDRLLMEENDGSGGGKKKKKRKKKK</sequence>
<evidence type="ECO:0000256" key="2">
    <source>
        <dbReference type="ARBA" id="ARBA00022517"/>
    </source>
</evidence>
<evidence type="ECO:0000256" key="1">
    <source>
        <dbReference type="ARBA" id="ARBA00022490"/>
    </source>
</evidence>
<feature type="region of interest" description="Disordered" evidence="5">
    <location>
        <begin position="329"/>
        <end position="351"/>
    </location>
</feature>
<dbReference type="GO" id="GO:0042254">
    <property type="term" value="P:ribosome biogenesis"/>
    <property type="evidence" value="ECO:0007669"/>
    <property type="project" value="UniProtKB-KW"/>
</dbReference>
<keyword evidence="3" id="KW-0540">Nuclease</keyword>
<reference evidence="8 9" key="1">
    <citation type="submission" date="2024-10" db="EMBL/GenBank/DDBJ databases">
        <title>Updated reference genomes for cyclostephanoid diatoms.</title>
        <authorList>
            <person name="Roberts W.R."/>
            <person name="Alverson A.J."/>
        </authorList>
    </citation>
    <scope>NUCLEOTIDE SEQUENCE [LARGE SCALE GENOMIC DNA]</scope>
    <source>
        <strain evidence="8 9">AJA010-31</strain>
    </source>
</reference>
<evidence type="ECO:0000313" key="8">
    <source>
        <dbReference type="EMBL" id="KAL3777068.1"/>
    </source>
</evidence>
<evidence type="ECO:0000256" key="6">
    <source>
        <dbReference type="SAM" id="SignalP"/>
    </source>
</evidence>
<dbReference type="GO" id="GO:0016787">
    <property type="term" value="F:hydrolase activity"/>
    <property type="evidence" value="ECO:0007669"/>
    <property type="project" value="UniProtKB-KW"/>
</dbReference>
<feature type="domain" description="YqgF/RNase H-like" evidence="7">
    <location>
        <begin position="104"/>
        <end position="235"/>
    </location>
</feature>